<dbReference type="PANTHER" id="PTHR13754:SF13">
    <property type="entry name" value="METALLO-BETA-LACTAMASE SUPERFAMILY PROTEIN (AFU_ORTHOLOGUE AFUA_3G07630)"/>
    <property type="match status" value="1"/>
</dbReference>
<name>A0A108T7R9_BACSE</name>
<feature type="domain" description="Metallo-beta-lactamase" evidence="1">
    <location>
        <begin position="22"/>
        <end position="152"/>
    </location>
</feature>
<dbReference type="SUPFAM" id="SSF56281">
    <property type="entry name" value="Metallo-hydrolase/oxidoreductase"/>
    <property type="match status" value="1"/>
</dbReference>
<dbReference type="AlphaFoldDB" id="A0A108T7R9"/>
<dbReference type="CDD" id="cd07713">
    <property type="entry name" value="DHPS-like_MBL-fold"/>
    <property type="match status" value="1"/>
</dbReference>
<reference evidence="2 3" key="1">
    <citation type="journal article" date="2016" name="BMC Genomics">
        <title>Type VI secretion systems of human gut Bacteroidales segregate into three genetic architectures, two of which are contained on mobile genetic elements.</title>
        <authorList>
            <person name="Coyne M.J."/>
            <person name="Roelofs K.G."/>
            <person name="Comstock L.E."/>
        </authorList>
    </citation>
    <scope>NUCLEOTIDE SEQUENCE [LARGE SCALE GENOMIC DNA]</scope>
    <source>
        <strain evidence="2 3">CL09T03C01</strain>
    </source>
</reference>
<dbReference type="InterPro" id="IPR041712">
    <property type="entry name" value="DHPS-like_MBL-fold"/>
</dbReference>
<dbReference type="STRING" id="46506.AA415_01862"/>
<dbReference type="RefSeq" id="WP_060385891.1">
    <property type="nucleotide sequence ID" value="NZ_LRGC01000007.1"/>
</dbReference>
<keyword evidence="2" id="KW-0378">Hydrolase</keyword>
<dbReference type="GO" id="GO:0016740">
    <property type="term" value="F:transferase activity"/>
    <property type="evidence" value="ECO:0007669"/>
    <property type="project" value="TreeGrafter"/>
</dbReference>
<organism evidence="2 3">
    <name type="scientific">Bacteroides stercoris</name>
    <dbReference type="NCBI Taxonomy" id="46506"/>
    <lineage>
        <taxon>Bacteria</taxon>
        <taxon>Pseudomonadati</taxon>
        <taxon>Bacteroidota</taxon>
        <taxon>Bacteroidia</taxon>
        <taxon>Bacteroidales</taxon>
        <taxon>Bacteroidaceae</taxon>
        <taxon>Bacteroides</taxon>
    </lineage>
</organism>
<dbReference type="InterPro" id="IPR052926">
    <property type="entry name" value="Metallo-beta-lactamase_dom"/>
</dbReference>
<proteinExistence type="predicted"/>
<accession>A0A108T7R9</accession>
<dbReference type="PATRIC" id="fig|46506.5.peg.1985"/>
<dbReference type="Pfam" id="PF00753">
    <property type="entry name" value="Lactamase_B"/>
    <property type="match status" value="1"/>
</dbReference>
<evidence type="ECO:0000259" key="1">
    <source>
        <dbReference type="Pfam" id="PF00753"/>
    </source>
</evidence>
<gene>
    <name evidence="2" type="ORF">AA415_01862</name>
</gene>
<dbReference type="PANTHER" id="PTHR13754">
    <property type="entry name" value="METALLO-BETA-LACTAMASE SUPERFAMILY PROTEIN"/>
    <property type="match status" value="1"/>
</dbReference>
<dbReference type="Proteomes" id="UP000056419">
    <property type="component" value="Unassembled WGS sequence"/>
</dbReference>
<dbReference type="InterPro" id="IPR001279">
    <property type="entry name" value="Metallo-B-lactamas"/>
</dbReference>
<dbReference type="GO" id="GO:0016787">
    <property type="term" value="F:hydrolase activity"/>
    <property type="evidence" value="ECO:0007669"/>
    <property type="project" value="UniProtKB-KW"/>
</dbReference>
<dbReference type="Gene3D" id="3.60.15.10">
    <property type="entry name" value="Ribonuclease Z/Hydroxyacylglutathione hydrolase-like"/>
    <property type="match status" value="1"/>
</dbReference>
<protein>
    <submittedName>
        <fullName evidence="2">Metal-dependent hydrolases of the beta-lactamase superfamily II</fullName>
    </submittedName>
</protein>
<evidence type="ECO:0000313" key="3">
    <source>
        <dbReference type="Proteomes" id="UP000056419"/>
    </source>
</evidence>
<comment type="caution">
    <text evidence="2">The sequence shown here is derived from an EMBL/GenBank/DDBJ whole genome shotgun (WGS) entry which is preliminary data.</text>
</comment>
<sequence length="268" mass="30458">MSIKITTLVENSVYGKGLQGEHGLSLLVDTGEHRLLFDTGASDLFIRNARILGIDLKEVDFLVLSHGHRDHTGGLHHFLAVNDKAQVVCKRELFQPKFKDERENGVMQPDALDSTRFRFVDEVTELCRGVFVFPQLPVTDEEDTHFEHFFTWTEGRKQADTFTDELALALKQGAEVSVLSACSHRGITNIIRAVQEYFPQTSLKLVLGGFHIRNTAKEKFDVIARFLESHLPQRLGVCHCTGIDKYALFHQCFADRTFYNYTGRVETL</sequence>
<dbReference type="InterPro" id="IPR036866">
    <property type="entry name" value="RibonucZ/Hydroxyglut_hydro"/>
</dbReference>
<keyword evidence="3" id="KW-1185">Reference proteome</keyword>
<evidence type="ECO:0000313" key="2">
    <source>
        <dbReference type="EMBL" id="KWR54833.1"/>
    </source>
</evidence>
<dbReference type="EMBL" id="LRGC01000007">
    <property type="protein sequence ID" value="KWR54833.1"/>
    <property type="molecule type" value="Genomic_DNA"/>
</dbReference>